<dbReference type="Gene3D" id="1.20.5.1940">
    <property type="match status" value="1"/>
</dbReference>
<evidence type="ECO:0000313" key="15">
    <source>
        <dbReference type="EMBL" id="KZS94545.1"/>
    </source>
</evidence>
<evidence type="ECO:0000256" key="7">
    <source>
        <dbReference type="ARBA" id="ARBA00022448"/>
    </source>
</evidence>
<dbReference type="InterPro" id="IPR008942">
    <property type="entry name" value="ENTH_VHS"/>
</dbReference>
<keyword evidence="6 11" id="KW-0728">SH3 domain</keyword>
<evidence type="ECO:0000256" key="1">
    <source>
        <dbReference type="ARBA" id="ARBA00002654"/>
    </source>
</evidence>
<dbReference type="CDD" id="cd21386">
    <property type="entry name" value="GAT_Hse1"/>
    <property type="match status" value="1"/>
</dbReference>
<keyword evidence="10" id="KW-0472">Membrane</keyword>
<dbReference type="SMART" id="SM00288">
    <property type="entry name" value="VHS"/>
    <property type="match status" value="1"/>
</dbReference>
<dbReference type="GO" id="GO:0010008">
    <property type="term" value="C:endosome membrane"/>
    <property type="evidence" value="ECO:0007669"/>
    <property type="project" value="UniProtKB-SubCell"/>
</dbReference>
<dbReference type="InterPro" id="IPR004152">
    <property type="entry name" value="GAT_dom"/>
</dbReference>
<evidence type="ECO:0000256" key="5">
    <source>
        <dbReference type="ARBA" id="ARBA00018978"/>
    </source>
</evidence>
<accession>A0A164VWY9</accession>
<keyword evidence="16" id="KW-1185">Reference proteome</keyword>
<sequence>MFRAGQPNPYDDIVAKTTDENLTTENWELIITLCDKVNDEGEQGARNVIAALIKRLAHRTSNVQLYALALAEALSKNCGVEVHREIASRAFCQSLEKLITDRMTHDRVRKKALSLIAMWVTDYEDNSSLGMIEETYQSLKAKNYKFDQAPEVPPPQVDDEVRRKEEEELQRALEMSIRDKGGRDQWSNYVAASSSGAGGSGAGSSSDLYQPQVSSQPTAGPAASKFKPASTAYRAQSPQTSHAPAQPGSPMSTTSSSALTRVRALHNFEPTQPGELAFQKGDIIRVIGKEYENWWKGQLKARVGIFPVNYVEVLPEPTAADIQKEAEQEANVFTQAANIDRLLALLRGIDPIKDNLADNEEISELYHHSVALRPKIVKLIDKYSQKRAQLVEIEESFLKARTMYDQMIEDSLARHTGGKFSFTNRKNFD</sequence>
<dbReference type="Pfam" id="PF03127">
    <property type="entry name" value="GAT"/>
    <property type="match status" value="1"/>
</dbReference>
<dbReference type="Pfam" id="PF00790">
    <property type="entry name" value="VHS"/>
    <property type="match status" value="1"/>
</dbReference>
<dbReference type="Pfam" id="PF00018">
    <property type="entry name" value="SH3_1"/>
    <property type="match status" value="1"/>
</dbReference>
<dbReference type="GO" id="GO:0043130">
    <property type="term" value="F:ubiquitin binding"/>
    <property type="evidence" value="ECO:0007669"/>
    <property type="project" value="InterPro"/>
</dbReference>
<dbReference type="PANTHER" id="PTHR45929:SF3">
    <property type="entry name" value="JAK PATHWAY SIGNAL TRANSDUCTION ADAPTOR MOLECULE"/>
    <property type="match status" value="1"/>
</dbReference>
<evidence type="ECO:0000256" key="6">
    <source>
        <dbReference type="ARBA" id="ARBA00022443"/>
    </source>
</evidence>
<protein>
    <recommendedName>
        <fullName evidence="4">Class E vacuolar protein-sorting machinery protein HSE1</fullName>
    </recommendedName>
    <alternativeName>
        <fullName evidence="5">Class E vacuolar protein-sorting machinery protein hse1</fullName>
    </alternativeName>
</protein>
<dbReference type="InterPro" id="IPR001452">
    <property type="entry name" value="SH3_domain"/>
</dbReference>
<evidence type="ECO:0000259" key="13">
    <source>
        <dbReference type="PROSITE" id="PS50002"/>
    </source>
</evidence>
<evidence type="ECO:0000256" key="8">
    <source>
        <dbReference type="ARBA" id="ARBA00022753"/>
    </source>
</evidence>
<evidence type="ECO:0000256" key="10">
    <source>
        <dbReference type="ARBA" id="ARBA00023136"/>
    </source>
</evidence>
<feature type="domain" description="SH3" evidence="13">
    <location>
        <begin position="257"/>
        <end position="316"/>
    </location>
</feature>
<dbReference type="CDD" id="cd16978">
    <property type="entry name" value="VHS_HSE1"/>
    <property type="match status" value="1"/>
</dbReference>
<feature type="compositionally biased region" description="Polar residues" evidence="12">
    <location>
        <begin position="233"/>
        <end position="258"/>
    </location>
</feature>
<evidence type="ECO:0000256" key="3">
    <source>
        <dbReference type="ARBA" id="ARBA00009666"/>
    </source>
</evidence>
<dbReference type="EMBL" id="KV419404">
    <property type="protein sequence ID" value="KZS94545.1"/>
    <property type="molecule type" value="Genomic_DNA"/>
</dbReference>
<dbReference type="SUPFAM" id="SSF50044">
    <property type="entry name" value="SH3-domain"/>
    <property type="match status" value="1"/>
</dbReference>
<dbReference type="Proteomes" id="UP000076722">
    <property type="component" value="Unassembled WGS sequence"/>
</dbReference>
<dbReference type="SUPFAM" id="SSF89009">
    <property type="entry name" value="GAT-like domain"/>
    <property type="match status" value="1"/>
</dbReference>
<dbReference type="PANTHER" id="PTHR45929">
    <property type="entry name" value="JAK PATHWAY SIGNAL TRANSDUCTION ADAPTOR MOLECULE"/>
    <property type="match status" value="1"/>
</dbReference>
<dbReference type="Gene3D" id="2.30.30.40">
    <property type="entry name" value="SH3 Domains"/>
    <property type="match status" value="1"/>
</dbReference>
<evidence type="ECO:0000256" key="11">
    <source>
        <dbReference type="PROSITE-ProRule" id="PRU00192"/>
    </source>
</evidence>
<dbReference type="InterPro" id="IPR036028">
    <property type="entry name" value="SH3-like_dom_sf"/>
</dbReference>
<dbReference type="PROSITE" id="PS50002">
    <property type="entry name" value="SH3"/>
    <property type="match status" value="1"/>
</dbReference>
<dbReference type="InterPro" id="IPR002014">
    <property type="entry name" value="VHS_dom"/>
</dbReference>
<keyword evidence="7" id="KW-0813">Transport</keyword>
<dbReference type="OrthoDB" id="10255964at2759"/>
<reference evidence="15 16" key="1">
    <citation type="journal article" date="2016" name="Mol. Biol. Evol.">
        <title>Comparative Genomics of Early-Diverging Mushroom-Forming Fungi Provides Insights into the Origins of Lignocellulose Decay Capabilities.</title>
        <authorList>
            <person name="Nagy L.G."/>
            <person name="Riley R."/>
            <person name="Tritt A."/>
            <person name="Adam C."/>
            <person name="Daum C."/>
            <person name="Floudas D."/>
            <person name="Sun H."/>
            <person name="Yadav J.S."/>
            <person name="Pangilinan J."/>
            <person name="Larsson K.H."/>
            <person name="Matsuura K."/>
            <person name="Barry K."/>
            <person name="Labutti K."/>
            <person name="Kuo R."/>
            <person name="Ohm R.A."/>
            <person name="Bhattacharya S.S."/>
            <person name="Shirouzu T."/>
            <person name="Yoshinaga Y."/>
            <person name="Martin F.M."/>
            <person name="Grigoriev I.V."/>
            <person name="Hibbett D.S."/>
        </authorList>
    </citation>
    <scope>NUCLEOTIDE SEQUENCE [LARGE SCALE GENOMIC DNA]</scope>
    <source>
        <strain evidence="15 16">HHB9708</strain>
    </source>
</reference>
<keyword evidence="9" id="KW-0653">Protein transport</keyword>
<evidence type="ECO:0000256" key="9">
    <source>
        <dbReference type="ARBA" id="ARBA00022927"/>
    </source>
</evidence>
<proteinExistence type="inferred from homology"/>
<feature type="compositionally biased region" description="Polar residues" evidence="12">
    <location>
        <begin position="207"/>
        <end position="218"/>
    </location>
</feature>
<dbReference type="GO" id="GO:0033565">
    <property type="term" value="C:ESCRT-0 complex"/>
    <property type="evidence" value="ECO:0007669"/>
    <property type="project" value="TreeGrafter"/>
</dbReference>
<dbReference type="PRINTS" id="PR00452">
    <property type="entry name" value="SH3DOMAIN"/>
</dbReference>
<evidence type="ECO:0000256" key="12">
    <source>
        <dbReference type="SAM" id="MobiDB-lite"/>
    </source>
</evidence>
<dbReference type="GO" id="GO:0035091">
    <property type="term" value="F:phosphatidylinositol binding"/>
    <property type="evidence" value="ECO:0007669"/>
    <property type="project" value="InterPro"/>
</dbReference>
<dbReference type="GO" id="GO:0043328">
    <property type="term" value="P:protein transport to vacuole involved in ubiquitin-dependent protein catabolic process via the multivesicular body sorting pathway"/>
    <property type="evidence" value="ECO:0007669"/>
    <property type="project" value="TreeGrafter"/>
</dbReference>
<dbReference type="AlphaFoldDB" id="A0A164VWY9"/>
<dbReference type="InterPro" id="IPR050670">
    <property type="entry name" value="STAM"/>
</dbReference>
<keyword evidence="8" id="KW-0967">Endosome</keyword>
<dbReference type="SUPFAM" id="SSF48464">
    <property type="entry name" value="ENTH/VHS domain"/>
    <property type="match status" value="1"/>
</dbReference>
<dbReference type="InterPro" id="IPR003903">
    <property type="entry name" value="UIM_dom"/>
</dbReference>
<evidence type="ECO:0000313" key="16">
    <source>
        <dbReference type="Proteomes" id="UP000076722"/>
    </source>
</evidence>
<gene>
    <name evidence="15" type="ORF">SISNIDRAFT_410129</name>
</gene>
<comment type="function">
    <text evidence="1">Component of the ESCRT-0 complex which is the sorting receptor for ubiquitinated cargo proteins at the multivesicular body (MVB).</text>
</comment>
<evidence type="ECO:0000256" key="4">
    <source>
        <dbReference type="ARBA" id="ARBA00017923"/>
    </source>
</evidence>
<dbReference type="SMART" id="SM00326">
    <property type="entry name" value="SH3"/>
    <property type="match status" value="1"/>
</dbReference>
<comment type="similarity">
    <text evidence="3">Belongs to the STAM family.</text>
</comment>
<feature type="region of interest" description="Disordered" evidence="12">
    <location>
        <begin position="146"/>
        <end position="168"/>
    </location>
</feature>
<organism evidence="15 16">
    <name type="scientific">Sistotremastrum niveocremeum HHB9708</name>
    <dbReference type="NCBI Taxonomy" id="1314777"/>
    <lineage>
        <taxon>Eukaryota</taxon>
        <taxon>Fungi</taxon>
        <taxon>Dikarya</taxon>
        <taxon>Basidiomycota</taxon>
        <taxon>Agaricomycotina</taxon>
        <taxon>Agaricomycetes</taxon>
        <taxon>Sistotremastrales</taxon>
        <taxon>Sistotremastraceae</taxon>
        <taxon>Sertulicium</taxon>
        <taxon>Sertulicium niveocremeum</taxon>
    </lineage>
</organism>
<evidence type="ECO:0000259" key="14">
    <source>
        <dbReference type="PROSITE" id="PS50179"/>
    </source>
</evidence>
<evidence type="ECO:0000256" key="2">
    <source>
        <dbReference type="ARBA" id="ARBA00004125"/>
    </source>
</evidence>
<feature type="region of interest" description="Disordered" evidence="12">
    <location>
        <begin position="193"/>
        <end position="258"/>
    </location>
</feature>
<dbReference type="PROSITE" id="PS50330">
    <property type="entry name" value="UIM"/>
    <property type="match status" value="1"/>
</dbReference>
<dbReference type="Gene3D" id="1.25.40.90">
    <property type="match status" value="1"/>
</dbReference>
<name>A0A164VWY9_9AGAM</name>
<feature type="compositionally biased region" description="Basic and acidic residues" evidence="12">
    <location>
        <begin position="159"/>
        <end position="168"/>
    </location>
</feature>
<dbReference type="STRING" id="1314777.A0A164VWY9"/>
<feature type="domain" description="VHS" evidence="14">
    <location>
        <begin position="17"/>
        <end position="147"/>
    </location>
</feature>
<dbReference type="PROSITE" id="PS50179">
    <property type="entry name" value="VHS"/>
    <property type="match status" value="1"/>
</dbReference>
<comment type="subcellular location">
    <subcellularLocation>
        <location evidence="2">Endosome membrane</location>
        <topology evidence="2">Peripheral membrane protein</topology>
        <orientation evidence="2">Cytoplasmic side</orientation>
    </subcellularLocation>
</comment>